<feature type="region of interest" description="Disordered" evidence="1">
    <location>
        <begin position="917"/>
        <end position="943"/>
    </location>
</feature>
<feature type="region of interest" description="Disordered" evidence="1">
    <location>
        <begin position="1033"/>
        <end position="1069"/>
    </location>
</feature>
<feature type="compositionally biased region" description="Polar residues" evidence="1">
    <location>
        <begin position="931"/>
        <end position="940"/>
    </location>
</feature>
<dbReference type="InterPro" id="IPR038765">
    <property type="entry name" value="Papain-like_cys_pep_sf"/>
</dbReference>
<feature type="compositionally biased region" description="Basic and acidic residues" evidence="1">
    <location>
        <begin position="540"/>
        <end position="549"/>
    </location>
</feature>
<organism evidence="2 3">
    <name type="scientific">Plasmodium vivax</name>
    <name type="common">malaria parasite P. vivax</name>
    <dbReference type="NCBI Taxonomy" id="5855"/>
    <lineage>
        <taxon>Eukaryota</taxon>
        <taxon>Sar</taxon>
        <taxon>Alveolata</taxon>
        <taxon>Apicomplexa</taxon>
        <taxon>Aconoidasida</taxon>
        <taxon>Haemosporida</taxon>
        <taxon>Plasmodiidae</taxon>
        <taxon>Plasmodium</taxon>
        <taxon>Plasmodium (Plasmodium)</taxon>
    </lineage>
</organism>
<accession>A0A8S4H7V9</accession>
<feature type="region of interest" description="Disordered" evidence="1">
    <location>
        <begin position="1329"/>
        <end position="1351"/>
    </location>
</feature>
<feature type="compositionally biased region" description="Basic and acidic residues" evidence="1">
    <location>
        <begin position="481"/>
        <end position="496"/>
    </location>
</feature>
<dbReference type="VEuPathDB" id="PlasmoDB:PVPAM_120039900"/>
<feature type="compositionally biased region" description="Polar residues" evidence="1">
    <location>
        <begin position="700"/>
        <end position="715"/>
    </location>
</feature>
<reference evidence="2" key="1">
    <citation type="submission" date="2021-09" db="EMBL/GenBank/DDBJ databases">
        <authorList>
            <consortium name="Pathogen Informatics"/>
        </authorList>
    </citation>
    <scope>NUCLEOTIDE SEQUENCE</scope>
    <source>
        <strain evidence="2">PvW1</strain>
    </source>
</reference>
<dbReference type="SUPFAM" id="SSF54001">
    <property type="entry name" value="Cysteine proteinases"/>
    <property type="match status" value="1"/>
</dbReference>
<proteinExistence type="predicted"/>
<comment type="caution">
    <text evidence="2">The sequence shown here is derived from an EMBL/GenBank/DDBJ whole genome shotgun (WGS) entry which is preliminary data.</text>
</comment>
<gene>
    <name evidence="2" type="ORF">PVW1_120049600</name>
</gene>
<feature type="compositionally biased region" description="Acidic residues" evidence="1">
    <location>
        <begin position="1045"/>
        <end position="1065"/>
    </location>
</feature>
<feature type="compositionally biased region" description="Basic and acidic residues" evidence="1">
    <location>
        <begin position="1172"/>
        <end position="1182"/>
    </location>
</feature>
<feature type="region of interest" description="Disordered" evidence="1">
    <location>
        <begin position="630"/>
        <end position="661"/>
    </location>
</feature>
<protein>
    <submittedName>
        <fullName evidence="2">(malaria parasite P. vivax) hypothetical protein</fullName>
    </submittedName>
</protein>
<feature type="region of interest" description="Disordered" evidence="1">
    <location>
        <begin position="527"/>
        <end position="557"/>
    </location>
</feature>
<feature type="region of interest" description="Disordered" evidence="1">
    <location>
        <begin position="1172"/>
        <end position="1194"/>
    </location>
</feature>
<name>A0A8S4H7V9_PLAVI</name>
<evidence type="ECO:0000313" key="2">
    <source>
        <dbReference type="EMBL" id="CAG9473567.1"/>
    </source>
</evidence>
<feature type="region of interest" description="Disordered" evidence="1">
    <location>
        <begin position="1706"/>
        <end position="1731"/>
    </location>
</feature>
<feature type="region of interest" description="Disordered" evidence="1">
    <location>
        <begin position="69"/>
        <end position="136"/>
    </location>
</feature>
<dbReference type="EMBL" id="CAJZCX010000004">
    <property type="protein sequence ID" value="CAG9473567.1"/>
    <property type="molecule type" value="Genomic_DNA"/>
</dbReference>
<evidence type="ECO:0000256" key="1">
    <source>
        <dbReference type="SAM" id="MobiDB-lite"/>
    </source>
</evidence>
<dbReference type="Proteomes" id="UP000779233">
    <property type="component" value="Unassembled WGS sequence"/>
</dbReference>
<feature type="compositionally biased region" description="Basic and acidic residues" evidence="1">
    <location>
        <begin position="918"/>
        <end position="930"/>
    </location>
</feature>
<feature type="region of interest" description="Disordered" evidence="1">
    <location>
        <begin position="695"/>
        <end position="719"/>
    </location>
</feature>
<dbReference type="PANTHER" id="PTHR36812">
    <property type="entry name" value="NEUROFILAMENT TRIPLET M PROTEIN-LIKE PROTEIN"/>
    <property type="match status" value="1"/>
</dbReference>
<feature type="region of interest" description="Disordered" evidence="1">
    <location>
        <begin position="459"/>
        <end position="500"/>
    </location>
</feature>
<dbReference type="PANTHER" id="PTHR36812:SF9">
    <property type="entry name" value="MYB-LIKE PROTEIN X ISOFORM X1"/>
    <property type="match status" value="1"/>
</dbReference>
<feature type="compositionally biased region" description="Basic and acidic residues" evidence="1">
    <location>
        <begin position="84"/>
        <end position="104"/>
    </location>
</feature>
<sequence length="1948" mass="221124">MEDTLLKHGIVDFGGNKNALELWKKYATEEAQRESAKRREAKRGDTWLNLCGQRVHHWRDPNCFPECQSDELPPNDGRQCGQGEEGKNDTLMSEKNKCRKDSPEKLVPPPERGKKKKKDEEEEEEEEEKEKALLPRERKTYVEGFEKLLEKLNEDTEQNFKKHQNDQKGETPAQCIVTYKNFECRNADVTYKEDADFFRFFYSSVCLIKENKTLIPRGNYLYELIHPQTSSSFPVPNKLNDYLVKLYINNKWRLVFVHLTGLPQNGRNKFSSCHSLDETELWPHILLDALLTCFEAFHLPDYHFYLLEMLTGLKCINKPCDFIPFGDHLRAQKCFFIPCAMLFGQGSDTSGERSSVNLCDPADVAGSPPCLHEEQSANLCVVPKSSPPHEDHPPGRFFFLICSVEKGHIKIKCENVKPRHCTPYPDYQQSVLKAKKNVLLKGYAYINDRGNIRIKDTELVPVSNLTPPNGSPQGGDEADQGEDKNGSTHNMTREPQTDSCNDAYGGRCDITVNEGNAQQVLQLIRRNLPDEKKSTKRHKPVSEESDGRLHRMGTSKLAKKNALKDQCNWLDEGELERLTQTVHVQYACQYLVKTNGSFLTKGESIFFLVGRSHFGVASTSRYAKNMAAQNRAAKFQGTQKNPSKVKLKKKDSRRDPLASASNATQEESFPYLILICSVCIKRGGGSSEVALPPGDYKTEYSPNGPNVRSSSNECTPSGDALVGRSEEALSDGLHTFCFSFFSCKGGRRKRRAGGDPVVRKRSEEKRPIFSHVVNPQGGLLNLLTSKLGSVPGVVADGSVIRGGGNSGLHVGLSPRDILNCECFVRKIGEERLTRIEDAKGGDKSDRERNPPLRVLPPNLFLNNSGYDEWGDYPFDEEIRKRDIHLRVGLEHFFLVYVKRRRRGDFSVEWLLGGKNKTKKGETSKGAKKSDNTQNGSNSPHLPSEEKLISCSFMSVEEYLERKLKMKMAFLKKKLTIGGECPVKVLLKYTVTIPQVGNLRAPLFYVIHKVNELKVMPHLDLYICNVTKWRGGKKKKKKKSKRNEENMEEQEKEEEEEDDGEDEDDPRDGVKTPFYKISMENFIHKIGIPPCDKDADEAKDECTYLFLVVPKKVERLIGRDLHFEIAVAAPPGEKDASSEEHTKRKKTNIRVNEVSSFCKSYNFNQEGEHIEMDVKNDSQREHTSGGVDSKNGNSIVAEKKDNQRSVPMDALHLNTCNCPKKTKKFTFIKKIAINGRSDSTWGAIYVDLKNPHLFKNIFVKLLKVKRKKISHEKCANLNFITNNWGREIIRKRRRKKSVFFKHVELSTTDEYALQVEVNMLSHSAQKRVKQDSSPVCLPQRGNDQSETPSEERSYVHPNILVNVLLNFSEEVSLEEDTFNEDVESEMKKFFDFGKINLENITLASQPKHMDNIFSLKNDLLFRYRGNYDEIFRHLSKVCSGDIQGDIPSALPLGENSHPCDGKGKRYTKGTPNWVNPLSDNHYDDLLCTNEAGETPPLEPSISKEQFFQALSSVLKLSKETSTYVESKLLHAGSGRVERSAFAQMLQAVGSETACLSFGAPENGDKQDKQDKFEKQDKLDKFEKYPFAKLVDLPPNAHREEKKRKADDPTSKEFEASFDSLLSLSAAAKKTIDDVKASYNLKNKVDAFKIKMDAELQLRGNTFYSLGGKTASATRTAVRKKRALVDKTKKGAYNPKGNEKVALRLTSGGGTPPSCDADQTDGHVNGNGDGYGDSYGDGYDHRHLHLHRHLHRHRHDKETFHVQQRIDPPVENLQDLINAVKRVNPSSQLNDAKGMKMEISKMMKERKAFIENVKNSVKTKRFKNLPPEELKEMHQKGNELKLNIYNPNVMQYIKTHYLLLDRLNDLKALLNPSKLKKSKMTTHEKETLNVEEAVADKKLFMQLFRECSDVIKNENHLQLSDSYKNLCKDAQQIFNKLMEGTQGEKKEAAQ</sequence>
<evidence type="ECO:0000313" key="3">
    <source>
        <dbReference type="Proteomes" id="UP000779233"/>
    </source>
</evidence>